<dbReference type="STRING" id="121224.E0VWC7"/>
<evidence type="ECO:0000313" key="5">
    <source>
        <dbReference type="EMBL" id="EEB17683.1"/>
    </source>
</evidence>
<dbReference type="SUPFAM" id="SSF48452">
    <property type="entry name" value="TPR-like"/>
    <property type="match status" value="1"/>
</dbReference>
<dbReference type="FunCoup" id="E0VWC7">
    <property type="interactions" value="1932"/>
</dbReference>
<dbReference type="OMA" id="RCIGNHG"/>
<dbReference type="InterPro" id="IPR011993">
    <property type="entry name" value="PH-like_dom_sf"/>
</dbReference>
<dbReference type="SUPFAM" id="SSF50729">
    <property type="entry name" value="PH domain-like"/>
    <property type="match status" value="2"/>
</dbReference>
<evidence type="ECO:0000256" key="1">
    <source>
        <dbReference type="ARBA" id="ARBA00022553"/>
    </source>
</evidence>
<feature type="region of interest" description="Disordered" evidence="3">
    <location>
        <begin position="1420"/>
        <end position="1447"/>
    </location>
</feature>
<dbReference type="PANTHER" id="PTHR23138">
    <property type="entry name" value="RAN BINDING PROTEIN"/>
    <property type="match status" value="1"/>
</dbReference>
<feature type="domain" description="RanBD1" evidence="4">
    <location>
        <begin position="1938"/>
        <end position="2070"/>
    </location>
</feature>
<dbReference type="GO" id="GO:0005737">
    <property type="term" value="C:cytoplasm"/>
    <property type="evidence" value="ECO:0007669"/>
    <property type="project" value="TreeGrafter"/>
</dbReference>
<dbReference type="EMBL" id="AAZO01005789">
    <property type="status" value="NOT_ANNOTATED_CDS"/>
    <property type="molecule type" value="Genomic_DNA"/>
</dbReference>
<name>E0VWC7_PEDHC</name>
<dbReference type="CDD" id="cd13173">
    <property type="entry name" value="RanBD3_RanBP2_insect-like"/>
    <property type="match status" value="1"/>
</dbReference>
<keyword evidence="7" id="KW-1185">Reference proteome</keyword>
<feature type="repeat" description="TPR" evidence="2">
    <location>
        <begin position="60"/>
        <end position="93"/>
    </location>
</feature>
<evidence type="ECO:0000256" key="2">
    <source>
        <dbReference type="PROSITE-ProRule" id="PRU00339"/>
    </source>
</evidence>
<feature type="compositionally biased region" description="Basic and acidic residues" evidence="3">
    <location>
        <begin position="1421"/>
        <end position="1438"/>
    </location>
</feature>
<feature type="compositionally biased region" description="Polar residues" evidence="3">
    <location>
        <begin position="1619"/>
        <end position="1628"/>
    </location>
</feature>
<dbReference type="InterPro" id="IPR019734">
    <property type="entry name" value="TPR_rpt"/>
</dbReference>
<feature type="domain" description="RanBD1" evidence="4">
    <location>
        <begin position="1449"/>
        <end position="1585"/>
    </location>
</feature>
<dbReference type="InParanoid" id="E0VWC7"/>
<feature type="region of interest" description="Disordered" evidence="3">
    <location>
        <begin position="772"/>
        <end position="794"/>
    </location>
</feature>
<organism>
    <name type="scientific">Pediculus humanus subsp. corporis</name>
    <name type="common">Body louse</name>
    <dbReference type="NCBI Taxonomy" id="121224"/>
    <lineage>
        <taxon>Eukaryota</taxon>
        <taxon>Metazoa</taxon>
        <taxon>Ecdysozoa</taxon>
        <taxon>Arthropoda</taxon>
        <taxon>Hexapoda</taxon>
        <taxon>Insecta</taxon>
        <taxon>Pterygota</taxon>
        <taxon>Neoptera</taxon>
        <taxon>Paraneoptera</taxon>
        <taxon>Psocodea</taxon>
        <taxon>Troctomorpha</taxon>
        <taxon>Phthiraptera</taxon>
        <taxon>Anoplura</taxon>
        <taxon>Pediculidae</taxon>
        <taxon>Pediculus</taxon>
    </lineage>
</organism>
<dbReference type="EMBL" id="AAZO01005788">
    <property type="status" value="NOT_ANNOTATED_CDS"/>
    <property type="molecule type" value="Genomic_DNA"/>
</dbReference>
<dbReference type="PROSITE" id="PS50196">
    <property type="entry name" value="RANBD1"/>
    <property type="match status" value="2"/>
</dbReference>
<feature type="compositionally biased region" description="Low complexity" evidence="3">
    <location>
        <begin position="1629"/>
        <end position="1641"/>
    </location>
</feature>
<reference evidence="5" key="1">
    <citation type="submission" date="2007-04" db="EMBL/GenBank/DDBJ databases">
        <title>Annotation of Pediculus humanus corporis strain USDA.</title>
        <authorList>
            <person name="Kirkness E."/>
            <person name="Hannick L."/>
            <person name="Hass B."/>
            <person name="Bruggner R."/>
            <person name="Lawson D."/>
            <person name="Bidwell S."/>
            <person name="Joardar V."/>
            <person name="Caler E."/>
            <person name="Walenz B."/>
            <person name="Inman J."/>
            <person name="Schobel S."/>
            <person name="Galinsky K."/>
            <person name="Amedeo P."/>
            <person name="Strausberg R."/>
        </authorList>
    </citation>
    <scope>NUCLEOTIDE SEQUENCE</scope>
    <source>
        <strain evidence="5">USDA</strain>
    </source>
</reference>
<proteinExistence type="predicted"/>
<dbReference type="KEGG" id="phu:Phum_PHUM477850"/>
<dbReference type="InterPro" id="IPR045255">
    <property type="entry name" value="RanBP1-like"/>
</dbReference>
<reference evidence="6" key="3">
    <citation type="submission" date="2021-02" db="UniProtKB">
        <authorList>
            <consortium name="EnsemblMetazoa"/>
        </authorList>
    </citation>
    <scope>IDENTIFICATION</scope>
    <source>
        <strain evidence="6">USDA</strain>
    </source>
</reference>
<dbReference type="InterPro" id="IPR011990">
    <property type="entry name" value="TPR-like_helical_dom_sf"/>
</dbReference>
<dbReference type="EMBL" id="DS235818">
    <property type="protein sequence ID" value="EEB17683.1"/>
    <property type="molecule type" value="Genomic_DNA"/>
</dbReference>
<protein>
    <submittedName>
        <fullName evidence="5 6">Ran-binding protein, putative</fullName>
    </submittedName>
</protein>
<dbReference type="CTD" id="8239418"/>
<sequence>MLHTKQDVDHHVHEIFRNLKSENERNLKCYQIAKLYYKVKDYNSAIKYINRYILVSSNSAAAFRLLGDCYFALNLKDKAFNSYKNSLELNANQHDLILKICSLIMESGCTGVSKPEYWLHRAESIFPKSPVVFQLKEYLIKTQQSGVESTGQLDKLIASEIKVRPFDVNVRIRLLNFYLETNRSKLAYTNALELEEKQLFSNNCRWYECLCNVVQAYEKDNKDLDFIFFIKKLYFLERKVDLFMEEFQDEVKTISDCCSALFTFDQSLHSFSKITTVPNEDTNFFKECLKHLRTQLSFHLATLILKKAKKEYGLWPKAQRTASPLLLQASQSSMDLNSAWYNMWQGKKNLDKEVKMWSNCAASRVSQAGHILQSWCQNNEAKFLKKVFQNCGGKWQNLAYQDIFYSKEQSQGAETSHFVNDPFFAFIPTQIITKAELKQFDDVSQLNYTHSLHHIVWLGLSYFDSNGQLSHDFKCKTFPNLQFTVENLSQTGPESLNQLDVDAFVYASVLCGKAATENEVRNDRPDKLPVSISEELCTSAQSEWWQAVYQSYKNELSQNVSQARLKLMKGIETIRVIEQHGLDVKLIVKLAKLFQERAAGSKNTSEITGLEGRAYLYWSAAIPLLERLEKGQKLRVFPNRLFDYKGEELTANEIKAYLEDGRLYLGCRLMKLGRTEEAIDAFQKLKGPYAAFYQGLIYEKLASEEINHLPESITSENRSQHIIFLTRARDAFYLTLDRLRSPGVDFNHPLNSHLQDHLETVEKQLAVIDSDNSLNRNGDTESDETDIVPHRISPDVDDNMESMINIYNASNLLGMKSHGTPRTSKQNFLEKNSSRFEARPSPERLDAQLRHFMMANNSGLQAVSDQLKEIKSIIQIELKDLGCITRDLLAEMKKWSDKIDGTVKKVIDAVKPDDILNFAEEDYENLNQMNLPYDSQYQSYLLNRQMTGTQGTSTVTYGNSLSSPISSVITGNQMIPSPFYTGQQQAVSQLDPALLYQSLGTPSLSVIIPPQHIRSTVPSSVQSTSHNQVHPFQIQMPPQVQLIKESPTEKLNSIAPSTQIINSFGNLSTGQISTAAPASLKSPIQNTPLSGNVSSETTPETVKTTEKILQEPKMKPEINLQKKKNDVKLYGSKVEIFFLENNEWKKQGNGVIEIILDEDSKMGKFTLLQDNSNVPYVYDLNPNTAVKCVKFNKEAAAAAAFVWSLKNLQSPKSETNNKASPLDVIQKSYFKLNNDGEDEKFEMALNKVYKILNFKKENIIGKSKAINIVKETTNKIASIKEKSENSSEKNNNANLKTNFGGFIFNSPPIIQPPSLKLNASNEKPKEQTKNSPFAAFSFPTTTTTKVTTTTLSVTSTTTNTNTVPSLKSIMSESPSNKNTSSNNVNLFSSVKADPNSFKKNENFVGFAGKDVQVFGYLNKSTSKESSKTDSNQKENDKEGGDDDFIPTAEFTPAVDLPDLVDVKTGEENDEVLFEHRAKLLKFYSDSKEWKERGIGNIKVLLNQETGKVRLIMRRELVFKVCCNHYLDESMEFKPLPKNPNVLSWCAQDYSDGDLKPECFALKLKTQELMEKFHTVIKNTQAKMKNGKVEGMGSEEQSQKEKSKEELVPLSELFKPKPGSTANSGALNVSSASSNPSFSKPSTEFSFGIKNPVSTRGETLPNTTSTISVTKSSFGSATTTTVSSVFGGTTTTTTNSNIFGGASATASSVFGGAPVFASKNIFGAGTATTGNVFGSATPPTGNVFGGATPPTGNVFGGAPATKGNVFGGAPATTGNVFGGGSTVNTFGGANNTFSTSGNIFGSNVSNSSSTTNANVTNTGTFSMAPSSSNLSNSPNTSQPNSSNFSTSNSSNIFGGTSLSKSNFVFGTPKTDSEKPTQFSFGSSNLKLQEKDKFSFSMVVRDDSNKNQSLSPRQEKLSESYEKSESSPEKTEANDQTNAATPEKVKLPTGEEDEELMYEQRCKLYRFYKDEEKDIKEWRERGIGDVKILKHKETRKIRLLMRRDVVLKVCLNHYVTSDIEFIKKDEKSWQWTAPDFSDGEVQYDMFAIRFKTPEIASGFMKALDDVKNNVAVTPIKKAGGDDESTTETMKNFSFASLNNSQSLDNAKQSIKEKGGTPLVKKSDDDITVVFQNQVTAEQREKAASLHLPPNFYSYLQARDCPGCVGCDAEDENSILGKLSETTLKTQSNSV</sequence>
<dbReference type="Gene3D" id="1.25.40.10">
    <property type="entry name" value="Tetratricopeptide repeat domain"/>
    <property type="match status" value="1"/>
</dbReference>
<evidence type="ECO:0000259" key="4">
    <source>
        <dbReference type="PROSITE" id="PS50196"/>
    </source>
</evidence>
<evidence type="ECO:0000313" key="6">
    <source>
        <dbReference type="EnsemblMetazoa" id="PHUM477850-PA"/>
    </source>
</evidence>
<feature type="compositionally biased region" description="Basic and acidic residues" evidence="3">
    <location>
        <begin position="1596"/>
        <end position="1606"/>
    </location>
</feature>
<dbReference type="PROSITE" id="PS50005">
    <property type="entry name" value="TPR"/>
    <property type="match status" value="1"/>
</dbReference>
<accession>E0VWC7</accession>
<dbReference type="PANTHER" id="PTHR23138:SF87">
    <property type="entry name" value="E3 SUMO-PROTEIN LIGASE RANBP2"/>
    <property type="match status" value="1"/>
</dbReference>
<feature type="region of interest" description="Disordered" evidence="3">
    <location>
        <begin position="1313"/>
        <end position="1335"/>
    </location>
</feature>
<feature type="region of interest" description="Disordered" evidence="3">
    <location>
        <begin position="1897"/>
        <end position="1943"/>
    </location>
</feature>
<keyword evidence="1" id="KW-0597">Phosphoprotein</keyword>
<dbReference type="GO" id="GO:0005096">
    <property type="term" value="F:GTPase activator activity"/>
    <property type="evidence" value="ECO:0007669"/>
    <property type="project" value="TreeGrafter"/>
</dbReference>
<gene>
    <name evidence="6" type="primary">8239418</name>
    <name evidence="5" type="ORF">Phum_PHUM477850</name>
</gene>
<dbReference type="Gene3D" id="2.30.29.30">
    <property type="entry name" value="Pleckstrin-homology domain (PH domain)/Phosphotyrosine-binding domain (PTB)"/>
    <property type="match status" value="2"/>
</dbReference>
<feature type="region of interest" description="Disordered" evidence="3">
    <location>
        <begin position="1815"/>
        <end position="1847"/>
    </location>
</feature>
<dbReference type="Proteomes" id="UP000009046">
    <property type="component" value="Unassembled WGS sequence"/>
</dbReference>
<dbReference type="RefSeq" id="XP_002430421.1">
    <property type="nucleotide sequence ID" value="XM_002430376.1"/>
</dbReference>
<feature type="compositionally biased region" description="Basic and acidic residues" evidence="3">
    <location>
        <begin position="1911"/>
        <end position="1931"/>
    </location>
</feature>
<dbReference type="SMART" id="SM00028">
    <property type="entry name" value="TPR"/>
    <property type="match status" value="2"/>
</dbReference>
<dbReference type="eggNOG" id="KOG0864">
    <property type="taxonomic scope" value="Eukaryota"/>
</dbReference>
<dbReference type="FunFam" id="2.30.29.30:FF:000018">
    <property type="entry name" value="E3 SUMO-protein ligase RanBP2"/>
    <property type="match status" value="1"/>
</dbReference>
<dbReference type="Pfam" id="PF00638">
    <property type="entry name" value="Ran_BP1"/>
    <property type="match status" value="2"/>
</dbReference>
<dbReference type="SMART" id="SM00160">
    <property type="entry name" value="RanBD"/>
    <property type="match status" value="2"/>
</dbReference>
<feature type="region of interest" description="Disordered" evidence="3">
    <location>
        <begin position="1583"/>
        <end position="1643"/>
    </location>
</feature>
<feature type="region of interest" description="Disordered" evidence="3">
    <location>
        <begin position="1081"/>
        <end position="1101"/>
    </location>
</feature>
<keyword evidence="2" id="KW-0802">TPR repeat</keyword>
<dbReference type="OrthoDB" id="2357150at2759"/>
<reference evidence="5" key="2">
    <citation type="submission" date="2007-04" db="EMBL/GenBank/DDBJ databases">
        <title>The genome of the human body louse.</title>
        <authorList>
            <consortium name="The Human Body Louse Genome Consortium"/>
            <person name="Kirkness E."/>
            <person name="Walenz B."/>
            <person name="Hass B."/>
            <person name="Bruggner R."/>
            <person name="Strausberg R."/>
        </authorList>
    </citation>
    <scope>NUCLEOTIDE SEQUENCE</scope>
    <source>
        <strain evidence="5">USDA</strain>
    </source>
</reference>
<dbReference type="HOGENOM" id="CLU_000378_0_0_1"/>
<evidence type="ECO:0000313" key="7">
    <source>
        <dbReference type="Proteomes" id="UP000009046"/>
    </source>
</evidence>
<dbReference type="CDD" id="cd13172">
    <property type="entry name" value="RanBD2_RanBP2_insect-like"/>
    <property type="match status" value="1"/>
</dbReference>
<dbReference type="EMBL" id="AAZO01005790">
    <property type="status" value="NOT_ANNOTATED_CDS"/>
    <property type="molecule type" value="Genomic_DNA"/>
</dbReference>
<dbReference type="GO" id="GO:0005643">
    <property type="term" value="C:nuclear pore"/>
    <property type="evidence" value="ECO:0007669"/>
    <property type="project" value="TreeGrafter"/>
</dbReference>
<dbReference type="VEuPathDB" id="VectorBase:PHUM477850"/>
<dbReference type="EnsemblMetazoa" id="PHUM477850-RA">
    <property type="protein sequence ID" value="PHUM477850-PA"/>
    <property type="gene ID" value="PHUM477850"/>
</dbReference>
<dbReference type="GeneID" id="8239418"/>
<dbReference type="InterPro" id="IPR000156">
    <property type="entry name" value="Ran_bind_dom"/>
</dbReference>
<feature type="compositionally biased region" description="Polar residues" evidence="3">
    <location>
        <begin position="1081"/>
        <end position="1092"/>
    </location>
</feature>
<dbReference type="Pfam" id="PF13181">
    <property type="entry name" value="TPR_8"/>
    <property type="match status" value="1"/>
</dbReference>
<evidence type="ECO:0000256" key="3">
    <source>
        <dbReference type="SAM" id="MobiDB-lite"/>
    </source>
</evidence>